<dbReference type="eggNOG" id="COG0641">
    <property type="taxonomic scope" value="Bacteria"/>
</dbReference>
<dbReference type="RefSeq" id="WP_042453644.1">
    <property type="nucleotide sequence ID" value="NZ_BBPN01000029.1"/>
</dbReference>
<dbReference type="Gene3D" id="3.20.20.70">
    <property type="entry name" value="Aldolase class I"/>
    <property type="match status" value="1"/>
</dbReference>
<accession>A0A1H7F4G6</accession>
<dbReference type="InterPro" id="IPR058240">
    <property type="entry name" value="rSAM_sf"/>
</dbReference>
<dbReference type="InterPro" id="IPR023867">
    <property type="entry name" value="Sulphatase_maturase_rSAM"/>
</dbReference>
<dbReference type="GO" id="GO:0046872">
    <property type="term" value="F:metal ion binding"/>
    <property type="evidence" value="ECO:0007669"/>
    <property type="project" value="UniProtKB-KW"/>
</dbReference>
<dbReference type="NCBIfam" id="TIGR04269">
    <property type="entry name" value="SAM_SPASM_FxsB"/>
    <property type="match status" value="1"/>
</dbReference>
<dbReference type="PROSITE" id="PS51918">
    <property type="entry name" value="RADICAL_SAM"/>
    <property type="match status" value="1"/>
</dbReference>
<reference evidence="7" key="1">
    <citation type="submission" date="2016-10" db="EMBL/GenBank/DDBJ databases">
        <authorList>
            <person name="Varghese N."/>
        </authorList>
    </citation>
    <scope>NUCLEOTIDE SEQUENCE [LARGE SCALE GENOMIC DNA]</scope>
    <source>
        <strain evidence="7">DSM 45096 / BCRC 16803 / CGMCC 4.1857 / CIP 109030 / JCM 12277 / KCTC 19219 / NBRC 100920 / 33214</strain>
    </source>
</reference>
<feature type="domain" description="Radical SAM core" evidence="5">
    <location>
        <begin position="5"/>
        <end position="255"/>
    </location>
</feature>
<dbReference type="SUPFAM" id="SSF102114">
    <property type="entry name" value="Radical SAM enzymes"/>
    <property type="match status" value="1"/>
</dbReference>
<evidence type="ECO:0000259" key="5">
    <source>
        <dbReference type="PROSITE" id="PS51918"/>
    </source>
</evidence>
<evidence type="ECO:0000313" key="6">
    <source>
        <dbReference type="EMBL" id="SEK21046.1"/>
    </source>
</evidence>
<dbReference type="InterPro" id="IPR026337">
    <property type="entry name" value="AKG_HExxH"/>
</dbReference>
<evidence type="ECO:0000313" key="7">
    <source>
        <dbReference type="Proteomes" id="UP000183015"/>
    </source>
</evidence>
<dbReference type="OrthoDB" id="9782387at2"/>
<evidence type="ECO:0000256" key="1">
    <source>
        <dbReference type="ARBA" id="ARBA00022691"/>
    </source>
</evidence>
<dbReference type="GO" id="GO:0051536">
    <property type="term" value="F:iron-sulfur cluster binding"/>
    <property type="evidence" value="ECO:0007669"/>
    <property type="project" value="UniProtKB-KW"/>
</dbReference>
<dbReference type="InterPro" id="IPR013785">
    <property type="entry name" value="Aldolase_TIM"/>
</dbReference>
<dbReference type="InterPro" id="IPR007197">
    <property type="entry name" value="rSAM"/>
</dbReference>
<sequence>MLASVVPFRQFVLKLNSRCDLSCDHCYVYEHADTSWRGLPKVASDEVLARTAARIADHARVHGLRTVHVVLHGGEPLLAGPLRLRRAAQELQGALRGVCDLDLRIHTNGVTLNERFLTLFDEYDIRVGISLDGDRAANDLHRRYADGRSSYDQAVRAVNLLRQPRWRHLYAGLLCTIDVRNDPCAVYDALVDLDPPRIDFLLPHATWDEPPLRPDGLGATPYADWLLRIHERWTAQGRPVPVRMFDSIHRTLRGESSLIESLGLAPADLVVVETDGSLEQADSLKTTYDGAAATGFDVFRHDFDTAARHPGMMDRQQGLAGLCAECRACPVVESCGAGLYAHRYRSADGGFHTADGGFDNPSVFCPDLLALITSVRDRTASAETVVESVAPVPLQEHNPMSSPSAELLTDTHFDQLATGYGDRGAVDALRAAQVELARMLLDQVAEAWAASPETDLPYTEAWEAVATLDEAAPEALDQALAHPFTRSWALDCLREANRPAAERFGGVAELAASAALFAGRREKLTLPVRDGGELRLPGHGVLSEVGGASVVVVTERGRFTVETPDEHIEVLLGRGVSDARWHPVHRRSGGQGASAWELQLDDTDPQRRAHHWDPADPMAEAEADAWQTELAEAWQLIDETLPGYAPGLRAGLRTIVPLRPATDGTYVSGAARDVFGTVGIARPGSAELMALLLIHEFQHVKLGAVFDLEDLFDRSDARLFHAPWRKDLRPFEGLFQGTYAHIAVVEFWRSRSRATGEQQARYEFVRWLDHTYRAIVEMAGSGTLTPRGERFVAAMRATVEPWLAETTEAERAEAGGTRG</sequence>
<dbReference type="SMR" id="A0A1H7F4G6"/>
<dbReference type="STRING" id="235985.SAMN05414137_10189"/>
<dbReference type="InterPro" id="IPR026335">
    <property type="entry name" value="rSAM_SPASM_FxsB"/>
</dbReference>
<keyword evidence="4" id="KW-0411">Iron-sulfur</keyword>
<dbReference type="PANTHER" id="PTHR43273">
    <property type="entry name" value="ANAEROBIC SULFATASE-MATURATING ENZYME HOMOLOG ASLB-RELATED"/>
    <property type="match status" value="1"/>
</dbReference>
<evidence type="ECO:0000256" key="3">
    <source>
        <dbReference type="ARBA" id="ARBA00023004"/>
    </source>
</evidence>
<keyword evidence="7" id="KW-1185">Reference proteome</keyword>
<keyword evidence="2" id="KW-0479">Metal-binding</keyword>
<keyword evidence="1" id="KW-0949">S-adenosyl-L-methionine</keyword>
<dbReference type="SFLD" id="SFLDG01067">
    <property type="entry name" value="SPASM/twitch_domain_containing"/>
    <property type="match status" value="1"/>
</dbReference>
<name>A0A1H7F4G6_STRJI</name>
<gene>
    <name evidence="6" type="ORF">SAMN05414137_10189</name>
</gene>
<dbReference type="SFLD" id="SFLDS00029">
    <property type="entry name" value="Radical_SAM"/>
    <property type="match status" value="1"/>
</dbReference>
<evidence type="ECO:0000256" key="2">
    <source>
        <dbReference type="ARBA" id="ARBA00022723"/>
    </source>
</evidence>
<dbReference type="Proteomes" id="UP000183015">
    <property type="component" value="Unassembled WGS sequence"/>
</dbReference>
<dbReference type="AlphaFoldDB" id="A0A1H7F4G6"/>
<dbReference type="CDD" id="cd01335">
    <property type="entry name" value="Radical_SAM"/>
    <property type="match status" value="1"/>
</dbReference>
<dbReference type="GO" id="GO:0016491">
    <property type="term" value="F:oxidoreductase activity"/>
    <property type="evidence" value="ECO:0007669"/>
    <property type="project" value="InterPro"/>
</dbReference>
<dbReference type="EMBL" id="FOAZ01000001">
    <property type="protein sequence ID" value="SEK21046.1"/>
    <property type="molecule type" value="Genomic_DNA"/>
</dbReference>
<keyword evidence="3" id="KW-0408">Iron</keyword>
<evidence type="ECO:0000256" key="4">
    <source>
        <dbReference type="ARBA" id="ARBA00023014"/>
    </source>
</evidence>
<dbReference type="SFLD" id="SFLDG01386">
    <property type="entry name" value="main_SPASM_domain-containing"/>
    <property type="match status" value="1"/>
</dbReference>
<dbReference type="PANTHER" id="PTHR43273:SF8">
    <property type="entry name" value="RADICAL SAM DOMAIN PROTEIN"/>
    <property type="match status" value="1"/>
</dbReference>
<dbReference type="NCBIfam" id="TIGR04267">
    <property type="entry name" value="mod_HExxH"/>
    <property type="match status" value="1"/>
</dbReference>
<dbReference type="SFLD" id="SFLDG01072">
    <property type="entry name" value="dehydrogenase_like"/>
    <property type="match status" value="1"/>
</dbReference>
<protein>
    <recommendedName>
        <fullName evidence="5">Radical SAM core domain-containing protein</fullName>
    </recommendedName>
</protein>
<dbReference type="Pfam" id="PF04055">
    <property type="entry name" value="Radical_SAM"/>
    <property type="match status" value="1"/>
</dbReference>
<proteinExistence type="predicted"/>
<organism evidence="6 7">
    <name type="scientific">Streptacidiphilus jiangxiensis</name>
    <dbReference type="NCBI Taxonomy" id="235985"/>
    <lineage>
        <taxon>Bacteria</taxon>
        <taxon>Bacillati</taxon>
        <taxon>Actinomycetota</taxon>
        <taxon>Actinomycetes</taxon>
        <taxon>Kitasatosporales</taxon>
        <taxon>Streptomycetaceae</taxon>
        <taxon>Streptacidiphilus</taxon>
    </lineage>
</organism>